<evidence type="ECO:0000256" key="1">
    <source>
        <dbReference type="ARBA" id="ARBA00022729"/>
    </source>
</evidence>
<dbReference type="Gene3D" id="3.60.21.10">
    <property type="match status" value="1"/>
</dbReference>
<evidence type="ECO:0000259" key="7">
    <source>
        <dbReference type="Pfam" id="PF16656"/>
    </source>
</evidence>
<dbReference type="Pfam" id="PF16656">
    <property type="entry name" value="Pur_ac_phosph_N"/>
    <property type="match status" value="1"/>
</dbReference>
<gene>
    <name evidence="8" type="ORF">PGQ11_006088</name>
</gene>
<feature type="domain" description="Calcineurin-like phosphoesterase" evidence="5">
    <location>
        <begin position="271"/>
        <end position="475"/>
    </location>
</feature>
<comment type="caution">
    <text evidence="8">The sequence shown here is derived from an EMBL/GenBank/DDBJ whole genome shotgun (WGS) entry which is preliminary data.</text>
</comment>
<dbReference type="InterPro" id="IPR039331">
    <property type="entry name" value="PAPs-like"/>
</dbReference>
<comment type="catalytic activity">
    <reaction evidence="4">
        <text>a phosphate monoester + H2O = an alcohol + phosphate</text>
        <dbReference type="Rhea" id="RHEA:15017"/>
        <dbReference type="ChEBI" id="CHEBI:15377"/>
        <dbReference type="ChEBI" id="CHEBI:30879"/>
        <dbReference type="ChEBI" id="CHEBI:43474"/>
        <dbReference type="ChEBI" id="CHEBI:67140"/>
        <dbReference type="EC" id="3.1.3.2"/>
    </reaction>
</comment>
<dbReference type="Proteomes" id="UP001390339">
    <property type="component" value="Unassembled WGS sequence"/>
</dbReference>
<accession>A0ABR2IS98</accession>
<proteinExistence type="inferred from homology"/>
<dbReference type="PANTHER" id="PTHR22953:SF153">
    <property type="entry name" value="PURPLE ACID PHOSPHATASE"/>
    <property type="match status" value="1"/>
</dbReference>
<dbReference type="EMBL" id="JAPCWZ010000004">
    <property type="protein sequence ID" value="KAK8867510.1"/>
    <property type="molecule type" value="Genomic_DNA"/>
</dbReference>
<keyword evidence="1" id="KW-0732">Signal</keyword>
<dbReference type="InterPro" id="IPR004843">
    <property type="entry name" value="Calcineurin-like_PHP"/>
</dbReference>
<name>A0ABR2IS98_9PEZI</name>
<evidence type="ECO:0000256" key="2">
    <source>
        <dbReference type="ARBA" id="ARBA00022801"/>
    </source>
</evidence>
<keyword evidence="2 4" id="KW-0378">Hydrolase</keyword>
<reference evidence="8 9" key="1">
    <citation type="journal article" date="2024" name="IMA Fungus">
        <title>Apiospora arundinis, a panoply of carbohydrate-active enzymes and secondary metabolites.</title>
        <authorList>
            <person name="Sorensen T."/>
            <person name="Petersen C."/>
            <person name="Muurmann A.T."/>
            <person name="Christiansen J.V."/>
            <person name="Brundto M.L."/>
            <person name="Overgaard C.K."/>
            <person name="Boysen A.T."/>
            <person name="Wollenberg R.D."/>
            <person name="Larsen T.O."/>
            <person name="Sorensen J.L."/>
            <person name="Nielsen K.L."/>
            <person name="Sondergaard T.E."/>
        </authorList>
    </citation>
    <scope>NUCLEOTIDE SEQUENCE [LARGE SCALE GENOMIC DNA]</scope>
    <source>
        <strain evidence="8 9">AAU 773</strain>
    </source>
</reference>
<dbReference type="CDD" id="cd00839">
    <property type="entry name" value="MPP_PAPs"/>
    <property type="match status" value="1"/>
</dbReference>
<dbReference type="Pfam" id="PF14008">
    <property type="entry name" value="Metallophos_C"/>
    <property type="match status" value="1"/>
</dbReference>
<evidence type="ECO:0000256" key="3">
    <source>
        <dbReference type="ARBA" id="ARBA00023180"/>
    </source>
</evidence>
<dbReference type="EC" id="3.1.3.2" evidence="4"/>
<evidence type="ECO:0000259" key="6">
    <source>
        <dbReference type="Pfam" id="PF14008"/>
    </source>
</evidence>
<dbReference type="SUPFAM" id="SSF56300">
    <property type="entry name" value="Metallo-dependent phosphatases"/>
    <property type="match status" value="1"/>
</dbReference>
<dbReference type="Pfam" id="PF00149">
    <property type="entry name" value="Metallophos"/>
    <property type="match status" value="1"/>
</dbReference>
<dbReference type="SUPFAM" id="SSF49363">
    <property type="entry name" value="Purple acid phosphatase, N-terminal domain"/>
    <property type="match status" value="1"/>
</dbReference>
<organism evidence="8 9">
    <name type="scientific">Apiospora arundinis</name>
    <dbReference type="NCBI Taxonomy" id="335852"/>
    <lineage>
        <taxon>Eukaryota</taxon>
        <taxon>Fungi</taxon>
        <taxon>Dikarya</taxon>
        <taxon>Ascomycota</taxon>
        <taxon>Pezizomycotina</taxon>
        <taxon>Sordariomycetes</taxon>
        <taxon>Xylariomycetidae</taxon>
        <taxon>Amphisphaeriales</taxon>
        <taxon>Apiosporaceae</taxon>
        <taxon>Apiospora</taxon>
    </lineage>
</organism>
<dbReference type="PANTHER" id="PTHR22953">
    <property type="entry name" value="ACID PHOSPHATASE RELATED"/>
    <property type="match status" value="1"/>
</dbReference>
<protein>
    <recommendedName>
        <fullName evidence="4">Purple acid phosphatase</fullName>
        <ecNumber evidence="4">3.1.3.2</ecNumber>
    </recommendedName>
</protein>
<dbReference type="InterPro" id="IPR025733">
    <property type="entry name" value="PAPs_C"/>
</dbReference>
<keyword evidence="3" id="KW-0325">Glycoprotein</keyword>
<feature type="domain" description="Purple acid phosphatase C-terminal" evidence="6">
    <location>
        <begin position="497"/>
        <end position="558"/>
    </location>
</feature>
<comment type="similarity">
    <text evidence="4">Belongs to the metallophosphoesterase superfamily. Purple acid phosphatase family.</text>
</comment>
<dbReference type="InterPro" id="IPR008963">
    <property type="entry name" value="Purple_acid_Pase-like_N"/>
</dbReference>
<dbReference type="InterPro" id="IPR041792">
    <property type="entry name" value="MPP_PAP"/>
</dbReference>
<dbReference type="Gene3D" id="2.60.40.380">
    <property type="entry name" value="Purple acid phosphatase-like, N-terminal"/>
    <property type="match status" value="1"/>
</dbReference>
<feature type="domain" description="Purple acid phosphatase N-terminal" evidence="7">
    <location>
        <begin position="89"/>
        <end position="169"/>
    </location>
</feature>
<evidence type="ECO:0000313" key="9">
    <source>
        <dbReference type="Proteomes" id="UP001390339"/>
    </source>
</evidence>
<evidence type="ECO:0000313" key="8">
    <source>
        <dbReference type="EMBL" id="KAK8867510.1"/>
    </source>
</evidence>
<sequence>MRELNPSIPICREGAYVVKQLDSLPGSSSSLVPSLRATSTSKKGSTDFNLKFMPHHYPKMEFSRVKGLSLLASCALAVLRDWPTDLTTPFQQRIGVKGPDAISIGWNTYKHLCQPCVQYGTSDKHLDMQQCSNDSVTYHPSRTHANTVILSGLEPATTYYYKIESTNSTIEHFFSPRDQGDRSPFAVNVFSDLGVHDVDRYTTNVSMGKRDTIPHIEPALEQTTIGQLASTIDDYELVVHPGGLAYADDWILEPLNTLLHKNASFGEIFEDLANHSDAFQVIIENFYDQLAPIAARKPYMVGPGSHEARCLEERHISELFCPVGHSNFTDFMTRFRPMMPTAFASKSGDSLSLSTANRARMLARPPFWYSFEYGMVHFVMIDTETDFESAPDQPGGFAGLDSGPFGSQNQQREFLEADLSSVDRSVTPWVVVSGHRPWYTALASGDGPCLPCQAAFEPLLYRYGVDLAIFGHVHNSQRFDPVFNGTADPKGLDDPKAPMYIVAGAAGSIEGLDHLVHRPASTAWAYDEDFNYAQIRFLDEKKMSVSFYRSTNGELLDHSVLHKSHKDRFVDQS</sequence>
<dbReference type="InterPro" id="IPR015914">
    <property type="entry name" value="PAPs_N"/>
</dbReference>
<dbReference type="InterPro" id="IPR029052">
    <property type="entry name" value="Metallo-depent_PP-like"/>
</dbReference>
<keyword evidence="9" id="KW-1185">Reference proteome</keyword>
<evidence type="ECO:0000259" key="5">
    <source>
        <dbReference type="Pfam" id="PF00149"/>
    </source>
</evidence>
<evidence type="ECO:0000256" key="4">
    <source>
        <dbReference type="RuleBase" id="RU361203"/>
    </source>
</evidence>